<evidence type="ECO:0000313" key="2">
    <source>
        <dbReference type="EMBL" id="CDM68650.1"/>
    </source>
</evidence>
<dbReference type="HOGENOM" id="CLU_052011_1_0_9"/>
<evidence type="ECO:0000259" key="1">
    <source>
        <dbReference type="Pfam" id="PF10531"/>
    </source>
</evidence>
<dbReference type="Pfam" id="PF10531">
    <property type="entry name" value="SLBB"/>
    <property type="match status" value="1"/>
</dbReference>
<dbReference type="InterPro" id="IPR019554">
    <property type="entry name" value="Soluble_ligand-bd"/>
</dbReference>
<dbReference type="EMBL" id="HG917868">
    <property type="protein sequence ID" value="CDM68650.1"/>
    <property type="molecule type" value="Genomic_DNA"/>
</dbReference>
<dbReference type="GO" id="GO:0015627">
    <property type="term" value="C:type II protein secretion system complex"/>
    <property type="evidence" value="ECO:0007669"/>
    <property type="project" value="TreeGrafter"/>
</dbReference>
<proteinExistence type="predicted"/>
<dbReference type="Gene3D" id="3.10.560.10">
    <property type="entry name" value="Outer membrane lipoprotein wza domain like"/>
    <property type="match status" value="1"/>
</dbReference>
<accession>W6SG22</accession>
<evidence type="ECO:0000313" key="3">
    <source>
        <dbReference type="Proteomes" id="UP000019426"/>
    </source>
</evidence>
<dbReference type="InterPro" id="IPR051675">
    <property type="entry name" value="Endo/Exo/Phosphatase_dom_1"/>
</dbReference>
<dbReference type="InterPro" id="IPR004509">
    <property type="entry name" value="Competence_ComEA_HhH"/>
</dbReference>
<dbReference type="SUPFAM" id="SSF47781">
    <property type="entry name" value="RuvA domain 2-like"/>
    <property type="match status" value="1"/>
</dbReference>
<dbReference type="GO" id="GO:0015628">
    <property type="term" value="P:protein secretion by the type II secretion system"/>
    <property type="evidence" value="ECO:0007669"/>
    <property type="project" value="TreeGrafter"/>
</dbReference>
<gene>
    <name evidence="2" type="ORF">CM240_1491</name>
</gene>
<feature type="domain" description="Soluble ligand binding" evidence="1">
    <location>
        <begin position="67"/>
        <end position="120"/>
    </location>
</feature>
<dbReference type="Proteomes" id="UP000019426">
    <property type="component" value="Chromosome M2/40_rep1"/>
</dbReference>
<organism evidence="2 3">
    <name type="scientific">Clostridium bornimense</name>
    <dbReference type="NCBI Taxonomy" id="1216932"/>
    <lineage>
        <taxon>Bacteria</taxon>
        <taxon>Bacillati</taxon>
        <taxon>Bacillota</taxon>
        <taxon>Clostridia</taxon>
        <taxon>Eubacteriales</taxon>
        <taxon>Clostridiaceae</taxon>
        <taxon>Clostridium</taxon>
    </lineage>
</organism>
<dbReference type="OrthoDB" id="9790239at2"/>
<dbReference type="PANTHER" id="PTHR21180">
    <property type="entry name" value="ENDONUCLEASE/EXONUCLEASE/PHOSPHATASE FAMILY DOMAIN-CONTAINING PROTEIN 1"/>
    <property type="match status" value="1"/>
</dbReference>
<protein>
    <submittedName>
        <fullName evidence="2">Putative comE operon protein 1</fullName>
    </submittedName>
</protein>
<dbReference type="KEGG" id="clt:CM240_1491"/>
<dbReference type="InterPro" id="IPR010994">
    <property type="entry name" value="RuvA_2-like"/>
</dbReference>
<keyword evidence="3" id="KW-1185">Reference proteome</keyword>
<dbReference type="PANTHER" id="PTHR21180:SF32">
    <property type="entry name" value="ENDONUCLEASE_EXONUCLEASE_PHOSPHATASE FAMILY DOMAIN-CONTAINING PROTEIN 1"/>
    <property type="match status" value="1"/>
</dbReference>
<reference evidence="2 3" key="1">
    <citation type="submission" date="2013-11" db="EMBL/GenBank/DDBJ databases">
        <title>Complete genome sequence of Clostridum sp. M2/40.</title>
        <authorList>
            <person name="Wibberg D."/>
            <person name="Puehler A."/>
            <person name="Schlueter A."/>
        </authorList>
    </citation>
    <scope>NUCLEOTIDE SEQUENCE [LARGE SCALE GENOMIC DNA]</scope>
    <source>
        <strain evidence="3">M2/40</strain>
    </source>
</reference>
<dbReference type="Gene3D" id="1.10.150.310">
    <property type="entry name" value="Tex RuvX-like domain-like"/>
    <property type="match status" value="1"/>
</dbReference>
<dbReference type="PATRIC" id="fig|1216932.3.peg.1484"/>
<dbReference type="eggNOG" id="COG1555">
    <property type="taxonomic scope" value="Bacteria"/>
</dbReference>
<dbReference type="AlphaFoldDB" id="W6SG22"/>
<sequence>MKEFFNKYKILIIVVICLLGFLLIFSNFNSSINDEEDAFKKYSKETEIKEDSEDSYTEKNKEEEIFVYIGGAVVKPNVYKLMEGSRIKDLVQVAGGFLDNAESKDINLAQKLNDEDYIYVYSVGESEVDATIDSVVNSSIRKDGCININKATVEELKSIDGIGEVRASKIVEYREENGPYKNIDELKTIGARIGEKTFETIKDKVYVP</sequence>
<dbReference type="RefSeq" id="WP_044037891.1">
    <property type="nucleotide sequence ID" value="NZ_HG917868.1"/>
</dbReference>
<dbReference type="Pfam" id="PF12836">
    <property type="entry name" value="HHH_3"/>
    <property type="match status" value="1"/>
</dbReference>
<dbReference type="STRING" id="1216932.CM240_1491"/>
<dbReference type="NCBIfam" id="TIGR00426">
    <property type="entry name" value="competence protein ComEA helix-hairpin-helix repeat region"/>
    <property type="match status" value="1"/>
</dbReference>
<name>W6SG22_9CLOT</name>